<feature type="region of interest" description="Disordered" evidence="1">
    <location>
        <begin position="87"/>
        <end position="133"/>
    </location>
</feature>
<reference evidence="3 4" key="1">
    <citation type="journal article" date="2019" name="Mol. Biol. Evol.">
        <title>Blast fungal genomes show frequent chromosomal changes, gene gains and losses, and effector gene turnover.</title>
        <authorList>
            <person name="Gomez Luciano L.B."/>
            <person name="Jason Tsai I."/>
            <person name="Chuma I."/>
            <person name="Tosa Y."/>
            <person name="Chen Y.H."/>
            <person name="Li J.Y."/>
            <person name="Li M.Y."/>
            <person name="Jade Lu M.Y."/>
            <person name="Nakayashiki H."/>
            <person name="Li W.H."/>
        </authorList>
    </citation>
    <scope>NUCLEOTIDE SEQUENCE [LARGE SCALE GENOMIC DNA]</scope>
    <source>
        <strain evidence="3 4">NI907</strain>
    </source>
</reference>
<feature type="compositionally biased region" description="Low complexity" evidence="1">
    <location>
        <begin position="108"/>
        <end position="124"/>
    </location>
</feature>
<protein>
    <submittedName>
        <fullName evidence="4">Uncharacterized protein</fullName>
    </submittedName>
</protein>
<keyword evidence="2" id="KW-0732">Signal</keyword>
<feature type="chain" id="PRO_5028475246" evidence="2">
    <location>
        <begin position="19"/>
        <end position="431"/>
    </location>
</feature>
<evidence type="ECO:0000256" key="2">
    <source>
        <dbReference type="SAM" id="SignalP"/>
    </source>
</evidence>
<dbReference type="KEGG" id="pgri:PgNI_11095"/>
<evidence type="ECO:0000256" key="1">
    <source>
        <dbReference type="SAM" id="MobiDB-lite"/>
    </source>
</evidence>
<evidence type="ECO:0000313" key="4">
    <source>
        <dbReference type="RefSeq" id="XP_030980154.1"/>
    </source>
</evidence>
<feature type="compositionally biased region" description="Polar residues" evidence="1">
    <location>
        <begin position="375"/>
        <end position="388"/>
    </location>
</feature>
<accession>A0A6P8AZA4</accession>
<dbReference type="RefSeq" id="XP_030980154.1">
    <property type="nucleotide sequence ID" value="XM_031131069.1"/>
</dbReference>
<gene>
    <name evidence="4" type="ORF">PgNI_11095</name>
</gene>
<feature type="region of interest" description="Disordered" evidence="1">
    <location>
        <begin position="245"/>
        <end position="431"/>
    </location>
</feature>
<feature type="compositionally biased region" description="Polar residues" evidence="1">
    <location>
        <begin position="315"/>
        <end position="332"/>
    </location>
</feature>
<dbReference type="AlphaFoldDB" id="A0A6P8AZA4"/>
<keyword evidence="3" id="KW-1185">Reference proteome</keyword>
<reference evidence="4" key="2">
    <citation type="submission" date="2019-10" db="EMBL/GenBank/DDBJ databases">
        <authorList>
            <consortium name="NCBI Genome Project"/>
        </authorList>
    </citation>
    <scope>NUCLEOTIDE SEQUENCE</scope>
    <source>
        <strain evidence="4">NI907</strain>
    </source>
</reference>
<dbReference type="GeneID" id="41965974"/>
<name>A0A6P8AZA4_PYRGI</name>
<evidence type="ECO:0000313" key="3">
    <source>
        <dbReference type="Proteomes" id="UP000515153"/>
    </source>
</evidence>
<feature type="compositionally biased region" description="Polar residues" evidence="1">
    <location>
        <begin position="343"/>
        <end position="357"/>
    </location>
</feature>
<dbReference type="Proteomes" id="UP000515153">
    <property type="component" value="Chromosome VII"/>
</dbReference>
<sequence length="431" mass="45718">MRLNHFTLVSLLLGNVTPAPVPQPQPEPVAVDAGQVASTTLRGAMVCAVPYFILLRQQGLNQAKLEDMIKSADKNWEDKLKEAASLEDKWEKDRKEKEKEKKKAATDAQGQASSSSGPGSSASSVISPTLEGTVNDPRCPNAFTAYWKSQRANLESAYVNRPTPSTFNPAQNRKVNKATEHCKTNLLTARSKFVLQYNMYRRRHHVTGIPLENWDVQVDAQTEADLDNAIKKGCDYIITGVQPEPLPDVAAPAAPPTPPPAERGSRQEQVPLLPISDPSRRGSQQPTAPIPEGRLNVPSAKGKQNEVLPPPRAGGSSTQQSPPANNAGTLAQNKLPLTPPGSPNQSNSRPSTPNKLDQTGPAAAAQDSKGKGKQTADTAQGSLARTSTGMGGQGSNSAAVQGSGRPASLGGGGAGDKQPATLKKADHRKSW</sequence>
<feature type="signal peptide" evidence="2">
    <location>
        <begin position="1"/>
        <end position="18"/>
    </location>
</feature>
<organism evidence="3 4">
    <name type="scientific">Pyricularia grisea</name>
    <name type="common">Crabgrass-specific blast fungus</name>
    <name type="synonym">Magnaporthe grisea</name>
    <dbReference type="NCBI Taxonomy" id="148305"/>
    <lineage>
        <taxon>Eukaryota</taxon>
        <taxon>Fungi</taxon>
        <taxon>Dikarya</taxon>
        <taxon>Ascomycota</taxon>
        <taxon>Pezizomycotina</taxon>
        <taxon>Sordariomycetes</taxon>
        <taxon>Sordariomycetidae</taxon>
        <taxon>Magnaporthales</taxon>
        <taxon>Pyriculariaceae</taxon>
        <taxon>Pyricularia</taxon>
    </lineage>
</organism>
<proteinExistence type="predicted"/>
<feature type="compositionally biased region" description="Basic and acidic residues" evidence="1">
    <location>
        <begin position="87"/>
        <end position="105"/>
    </location>
</feature>
<reference evidence="4" key="3">
    <citation type="submission" date="2025-08" db="UniProtKB">
        <authorList>
            <consortium name="RefSeq"/>
        </authorList>
    </citation>
    <scope>IDENTIFICATION</scope>
    <source>
        <strain evidence="4">NI907</strain>
    </source>
</reference>